<accession>A0A2P2PGQ3</accession>
<name>A0A2P2PGQ3_RHIMU</name>
<dbReference type="AlphaFoldDB" id="A0A2P2PGQ3"/>
<sequence>MGKETSKNAGKKDHHGYCVGGFIREAVAYLFAASQRKVSSFVKNDYKGQ</sequence>
<protein>
    <submittedName>
        <fullName evidence="1">Uncharacterized protein</fullName>
    </submittedName>
</protein>
<organism evidence="1">
    <name type="scientific">Rhizophora mucronata</name>
    <name type="common">Asiatic mangrove</name>
    <dbReference type="NCBI Taxonomy" id="61149"/>
    <lineage>
        <taxon>Eukaryota</taxon>
        <taxon>Viridiplantae</taxon>
        <taxon>Streptophyta</taxon>
        <taxon>Embryophyta</taxon>
        <taxon>Tracheophyta</taxon>
        <taxon>Spermatophyta</taxon>
        <taxon>Magnoliopsida</taxon>
        <taxon>eudicotyledons</taxon>
        <taxon>Gunneridae</taxon>
        <taxon>Pentapetalae</taxon>
        <taxon>rosids</taxon>
        <taxon>fabids</taxon>
        <taxon>Malpighiales</taxon>
        <taxon>Rhizophoraceae</taxon>
        <taxon>Rhizophora</taxon>
    </lineage>
</organism>
<evidence type="ECO:0000313" key="1">
    <source>
        <dbReference type="EMBL" id="MBX53851.1"/>
    </source>
</evidence>
<proteinExistence type="predicted"/>
<dbReference type="EMBL" id="GGEC01073367">
    <property type="protein sequence ID" value="MBX53851.1"/>
    <property type="molecule type" value="Transcribed_RNA"/>
</dbReference>
<reference evidence="1" key="1">
    <citation type="submission" date="2018-02" db="EMBL/GenBank/DDBJ databases">
        <title>Rhizophora mucronata_Transcriptome.</title>
        <authorList>
            <person name="Meera S.P."/>
            <person name="Sreeshan A."/>
            <person name="Augustine A."/>
        </authorList>
    </citation>
    <scope>NUCLEOTIDE SEQUENCE</scope>
    <source>
        <tissue evidence="1">Leaf</tissue>
    </source>
</reference>